<dbReference type="Proteomes" id="UP000321323">
    <property type="component" value="Chromosome"/>
</dbReference>
<proteinExistence type="predicted"/>
<evidence type="ECO:0008006" key="4">
    <source>
        <dbReference type="Google" id="ProtNLM"/>
    </source>
</evidence>
<accession>A0ABZ1URW4</accession>
<evidence type="ECO:0000313" key="2">
    <source>
        <dbReference type="EMBL" id="WUR15445.1"/>
    </source>
</evidence>
<dbReference type="EMBL" id="CP136508">
    <property type="protein sequence ID" value="WUR15445.1"/>
    <property type="molecule type" value="Genomic_DNA"/>
</dbReference>
<organism evidence="2 3">
    <name type="scientific">[Empedobacter] haloabium</name>
    <dbReference type="NCBI Taxonomy" id="592317"/>
    <lineage>
        <taxon>Bacteria</taxon>
        <taxon>Pseudomonadati</taxon>
        <taxon>Pseudomonadota</taxon>
        <taxon>Betaproteobacteria</taxon>
        <taxon>Burkholderiales</taxon>
        <taxon>Oxalobacteraceae</taxon>
        <taxon>Telluria group</taxon>
        <taxon>Telluria group incertae sedis</taxon>
    </lineage>
</organism>
<keyword evidence="3" id="KW-1185">Reference proteome</keyword>
<feature type="region of interest" description="Disordered" evidence="1">
    <location>
        <begin position="144"/>
        <end position="167"/>
    </location>
</feature>
<reference evidence="2 3" key="1">
    <citation type="journal article" date="2019" name="Int. J. Syst. Evol. Microbiol.">
        <title>The Draft Whole-Genome Sequence of the Antibiotic Producer Empedobacter haloabium ATCC 31962 Provides Indications for Its Taxonomic Reclassification.</title>
        <authorList>
            <person name="Miess H."/>
            <person name="Arlt P."/>
            <person name="Apel A.K."/>
            <person name="Weber T."/>
            <person name="Nieselt K."/>
            <person name="Hanssen F."/>
            <person name="Czemmel S."/>
            <person name="Nahnsen S."/>
            <person name="Gross H."/>
        </authorList>
    </citation>
    <scope>NUCLEOTIDE SEQUENCE [LARGE SCALE GENOMIC DNA]</scope>
    <source>
        <strain evidence="2 3">ATCC 31962</strain>
    </source>
</reference>
<name>A0ABZ1URW4_9BURK</name>
<evidence type="ECO:0000256" key="1">
    <source>
        <dbReference type="SAM" id="MobiDB-lite"/>
    </source>
</evidence>
<gene>
    <name evidence="2" type="ORF">E7V67_010185</name>
</gene>
<sequence>MIFVARCRLRCRLSLIVLGGLARNGEAVSIVGGRDRPCSMITDESGQPLLFLDGPDARQLVGVRKNDIVTVDLEKASYSVIYSHDNLSWYPRRYGTSLFFSDSVGYSPRSVNRHPVRRLFHDDLARKRLRRLLAPWQASDMRTPSLLDGGRPSVPSRWRSPRFHAKG</sequence>
<protein>
    <recommendedName>
        <fullName evidence="4">Molybdopterin dinucleotide-binding domain-containing protein</fullName>
    </recommendedName>
</protein>
<evidence type="ECO:0000313" key="3">
    <source>
        <dbReference type="Proteomes" id="UP000321323"/>
    </source>
</evidence>